<evidence type="ECO:0000256" key="1">
    <source>
        <dbReference type="ARBA" id="ARBA00008754"/>
    </source>
</evidence>
<dbReference type="PIRSF" id="PIRSF005384">
    <property type="entry name" value="RpiB_LacA_B"/>
    <property type="match status" value="1"/>
</dbReference>
<organism evidence="3 4">
    <name type="scientific">Roseburia amylophila</name>
    <dbReference type="NCBI Taxonomy" id="2981794"/>
    <lineage>
        <taxon>Bacteria</taxon>
        <taxon>Bacillati</taxon>
        <taxon>Bacillota</taxon>
        <taxon>Clostridia</taxon>
        <taxon>Lachnospirales</taxon>
        <taxon>Lachnospiraceae</taxon>
        <taxon>Roseburia</taxon>
    </lineage>
</organism>
<sequence>MKIAIGCDPNAQKEKEEVIAFIEKKGYGTVEDFGGEDPIYANVAIKVSEAVASGGYDRGILICGTGIGMSISANKVKGAYAALVSDVYSAQRARLSNDANIICMGAFTTGSKVRELLVEAFFENEFVKGCVSQPKVDAFVEYDQNR</sequence>
<dbReference type="Proteomes" id="UP001198893">
    <property type="component" value="Unassembled WGS sequence"/>
</dbReference>
<dbReference type="InterPro" id="IPR051812">
    <property type="entry name" value="SPI_LacAB/RpiB"/>
</dbReference>
<evidence type="ECO:0000313" key="3">
    <source>
        <dbReference type="EMBL" id="MCC2242337.1"/>
    </source>
</evidence>
<dbReference type="PANTHER" id="PTHR43732:SF1">
    <property type="entry name" value="RIBOSE 5-PHOSPHATE ISOMERASE"/>
    <property type="match status" value="1"/>
</dbReference>
<protein>
    <submittedName>
        <fullName evidence="3">RpiB/LacA/LacB family sugar-phosphate isomerase</fullName>
    </submittedName>
</protein>
<dbReference type="PANTHER" id="PTHR43732">
    <property type="entry name" value="RIBOSE 5-PHOSPHATE ISOMERASE-RELATED"/>
    <property type="match status" value="1"/>
</dbReference>
<accession>A0AAW4WIT3</accession>
<dbReference type="Gene3D" id="3.40.1400.10">
    <property type="entry name" value="Sugar-phosphate isomerase, RpiB/LacA/LacB"/>
    <property type="match status" value="1"/>
</dbReference>
<dbReference type="InterPro" id="IPR036569">
    <property type="entry name" value="RpiB_LacA_LacB_sf"/>
</dbReference>
<dbReference type="RefSeq" id="WP_227710192.1">
    <property type="nucleotide sequence ID" value="NZ_JAJEQW010000008.1"/>
</dbReference>
<dbReference type="GO" id="GO:0016861">
    <property type="term" value="F:intramolecular oxidoreductase activity, interconverting aldoses and ketoses"/>
    <property type="evidence" value="ECO:0007669"/>
    <property type="project" value="UniProtKB-ARBA"/>
</dbReference>
<evidence type="ECO:0000256" key="2">
    <source>
        <dbReference type="ARBA" id="ARBA00023235"/>
    </source>
</evidence>
<name>A0AAW4WIT3_9FIRM</name>
<comment type="caution">
    <text evidence="3">The sequence shown here is derived from an EMBL/GenBank/DDBJ whole genome shotgun (WGS) entry which is preliminary data.</text>
</comment>
<dbReference type="InterPro" id="IPR003500">
    <property type="entry name" value="RpiB_LacA_LacB"/>
</dbReference>
<evidence type="ECO:0000313" key="4">
    <source>
        <dbReference type="Proteomes" id="UP001198893"/>
    </source>
</evidence>
<proteinExistence type="inferred from homology"/>
<dbReference type="AlphaFoldDB" id="A0AAW4WIT3"/>
<comment type="similarity">
    <text evidence="1">Belongs to the LacAB/RpiB family.</text>
</comment>
<keyword evidence="2 3" id="KW-0413">Isomerase</keyword>
<dbReference type="Pfam" id="PF02502">
    <property type="entry name" value="LacAB_rpiB"/>
    <property type="match status" value="1"/>
</dbReference>
<gene>
    <name evidence="3" type="ORF">LKD47_08530</name>
</gene>
<dbReference type="EMBL" id="JAJEQW010000008">
    <property type="protein sequence ID" value="MCC2242337.1"/>
    <property type="molecule type" value="Genomic_DNA"/>
</dbReference>
<dbReference type="NCBIfam" id="TIGR00689">
    <property type="entry name" value="rpiB_lacA_lacB"/>
    <property type="match status" value="1"/>
</dbReference>
<reference evidence="3" key="1">
    <citation type="submission" date="2021-10" db="EMBL/GenBank/DDBJ databases">
        <title>Anaerobic single-cell dispensing facilitates the cultivation of human gut bacteria.</title>
        <authorList>
            <person name="Afrizal A."/>
        </authorList>
    </citation>
    <scope>NUCLEOTIDE SEQUENCE</scope>
    <source>
        <strain evidence="3">CLA-AA-H204</strain>
    </source>
</reference>
<dbReference type="NCBIfam" id="NF004051">
    <property type="entry name" value="PRK05571.1"/>
    <property type="match status" value="1"/>
</dbReference>
<dbReference type="GO" id="GO:0005975">
    <property type="term" value="P:carbohydrate metabolic process"/>
    <property type="evidence" value="ECO:0007669"/>
    <property type="project" value="InterPro"/>
</dbReference>
<dbReference type="SUPFAM" id="SSF89623">
    <property type="entry name" value="Ribose/Galactose isomerase RpiB/AlsB"/>
    <property type="match status" value="1"/>
</dbReference>